<organism evidence="9 10">
    <name type="scientific">Bifidobacterium psychraerophilum</name>
    <dbReference type="NCBI Taxonomy" id="218140"/>
    <lineage>
        <taxon>Bacteria</taxon>
        <taxon>Bacillati</taxon>
        <taxon>Actinomycetota</taxon>
        <taxon>Actinomycetes</taxon>
        <taxon>Bifidobacteriales</taxon>
        <taxon>Bifidobacteriaceae</taxon>
        <taxon>Bifidobacterium</taxon>
    </lineage>
</organism>
<dbReference type="GeneID" id="98300312"/>
<evidence type="ECO:0000256" key="6">
    <source>
        <dbReference type="ARBA" id="ARBA00023136"/>
    </source>
</evidence>
<comment type="caution">
    <text evidence="9">The sequence shown here is derived from an EMBL/GenBank/DDBJ whole genome shotgun (WGS) entry which is preliminary data.</text>
</comment>
<comment type="similarity">
    <text evidence="7">Belongs to the binding-protein-dependent transport system permease family.</text>
</comment>
<dbReference type="RefSeq" id="WP_051921742.1">
    <property type="nucleotide sequence ID" value="NZ_JGZI01000009.1"/>
</dbReference>
<feature type="domain" description="ABC transmembrane type-1" evidence="8">
    <location>
        <begin position="64"/>
        <end position="249"/>
    </location>
</feature>
<dbReference type="SUPFAM" id="SSF161098">
    <property type="entry name" value="MetI-like"/>
    <property type="match status" value="1"/>
</dbReference>
<keyword evidence="3" id="KW-1003">Cell membrane</keyword>
<dbReference type="PROSITE" id="PS50928">
    <property type="entry name" value="ABC_TM1"/>
    <property type="match status" value="1"/>
</dbReference>
<sequence>MSDMSQTTSREDRPEKSKFIYPVISIGALFLLWWAAIKVFSIPAYVLPTPEATFAAIIEDWPELWSGFLVTGQVFLFGFIIGSVSGFLLAICMANSKLLNRLLYPIMIVSQAIPVIAIGAALVIWLGFGIAPKLVIVALVVFFPVLVNVLDGLNTVDKDMLDLTKAMGASWFMTFKQVQLPATYVPLFSALKMSATFSVTGAVLAEQTASSQGGLGQYMMAQASRLNTQGTFAAIILFAAMGLIAFFLVSIWEKASTPWRRKAIVPTRRRFTAAHATSASTSSAAQR</sequence>
<keyword evidence="10" id="KW-1185">Reference proteome</keyword>
<evidence type="ECO:0000259" key="8">
    <source>
        <dbReference type="PROSITE" id="PS50928"/>
    </source>
</evidence>
<feature type="transmembrane region" description="Helical" evidence="7">
    <location>
        <begin position="102"/>
        <end position="128"/>
    </location>
</feature>
<reference evidence="9 10" key="1">
    <citation type="submission" date="2014-03" db="EMBL/GenBank/DDBJ databases">
        <title>Genomics of Bifidobacteria.</title>
        <authorList>
            <person name="Ventura M."/>
            <person name="Milani C."/>
            <person name="Lugli G.A."/>
        </authorList>
    </citation>
    <scope>NUCLEOTIDE SEQUENCE [LARGE SCALE GENOMIC DNA]</scope>
    <source>
        <strain evidence="9 10">LMG 21775</strain>
    </source>
</reference>
<evidence type="ECO:0000256" key="2">
    <source>
        <dbReference type="ARBA" id="ARBA00022448"/>
    </source>
</evidence>
<dbReference type="AlphaFoldDB" id="A0A087CG53"/>
<dbReference type="GO" id="GO:0005886">
    <property type="term" value="C:plasma membrane"/>
    <property type="evidence" value="ECO:0007669"/>
    <property type="project" value="UniProtKB-SubCell"/>
</dbReference>
<dbReference type="InterPro" id="IPR035906">
    <property type="entry name" value="MetI-like_sf"/>
</dbReference>
<dbReference type="PANTHER" id="PTHR30151">
    <property type="entry name" value="ALKANE SULFONATE ABC TRANSPORTER-RELATED, MEMBRANE SUBUNIT"/>
    <property type="match status" value="1"/>
</dbReference>
<keyword evidence="5 7" id="KW-1133">Transmembrane helix</keyword>
<dbReference type="Pfam" id="PF00528">
    <property type="entry name" value="BPD_transp_1"/>
    <property type="match status" value="1"/>
</dbReference>
<dbReference type="eggNOG" id="COG0600">
    <property type="taxonomic scope" value="Bacteria"/>
</dbReference>
<keyword evidence="2 7" id="KW-0813">Transport</keyword>
<proteinExistence type="inferred from homology"/>
<dbReference type="Proteomes" id="UP000029050">
    <property type="component" value="Unassembled WGS sequence"/>
</dbReference>
<dbReference type="Gene3D" id="1.10.3720.10">
    <property type="entry name" value="MetI-like"/>
    <property type="match status" value="1"/>
</dbReference>
<comment type="subcellular location">
    <subcellularLocation>
        <location evidence="1 7">Cell membrane</location>
        <topology evidence="1 7">Multi-pass membrane protein</topology>
    </subcellularLocation>
</comment>
<gene>
    <name evidence="9" type="ORF">BPSY_1103</name>
</gene>
<dbReference type="CDD" id="cd06261">
    <property type="entry name" value="TM_PBP2"/>
    <property type="match status" value="1"/>
</dbReference>
<keyword evidence="6 7" id="KW-0472">Membrane</keyword>
<dbReference type="PANTHER" id="PTHR30151:SF20">
    <property type="entry name" value="ABC TRANSPORTER PERMEASE PROTEIN HI_0355-RELATED"/>
    <property type="match status" value="1"/>
</dbReference>
<evidence type="ECO:0000256" key="7">
    <source>
        <dbReference type="RuleBase" id="RU363032"/>
    </source>
</evidence>
<protein>
    <submittedName>
        <fullName evidence="9">ABC transporter substrate-binding protein</fullName>
    </submittedName>
</protein>
<feature type="transmembrane region" description="Helical" evidence="7">
    <location>
        <begin position="230"/>
        <end position="252"/>
    </location>
</feature>
<evidence type="ECO:0000256" key="3">
    <source>
        <dbReference type="ARBA" id="ARBA00022475"/>
    </source>
</evidence>
<name>A0A087CG53_9BIFI</name>
<dbReference type="InterPro" id="IPR000515">
    <property type="entry name" value="MetI-like"/>
</dbReference>
<keyword evidence="4 7" id="KW-0812">Transmembrane</keyword>
<dbReference type="GO" id="GO:0055085">
    <property type="term" value="P:transmembrane transport"/>
    <property type="evidence" value="ECO:0007669"/>
    <property type="project" value="InterPro"/>
</dbReference>
<dbReference type="STRING" id="218140.BPSY_1103"/>
<feature type="transmembrane region" description="Helical" evidence="7">
    <location>
        <begin position="65"/>
        <end position="90"/>
    </location>
</feature>
<evidence type="ECO:0000256" key="4">
    <source>
        <dbReference type="ARBA" id="ARBA00022692"/>
    </source>
</evidence>
<evidence type="ECO:0000256" key="5">
    <source>
        <dbReference type="ARBA" id="ARBA00022989"/>
    </source>
</evidence>
<evidence type="ECO:0000256" key="1">
    <source>
        <dbReference type="ARBA" id="ARBA00004651"/>
    </source>
</evidence>
<evidence type="ECO:0000313" key="9">
    <source>
        <dbReference type="EMBL" id="KFI82253.1"/>
    </source>
</evidence>
<feature type="transmembrane region" description="Helical" evidence="7">
    <location>
        <begin position="134"/>
        <end position="153"/>
    </location>
</feature>
<dbReference type="EMBL" id="JGZI01000009">
    <property type="protein sequence ID" value="KFI82253.1"/>
    <property type="molecule type" value="Genomic_DNA"/>
</dbReference>
<feature type="transmembrane region" description="Helical" evidence="7">
    <location>
        <begin position="20"/>
        <end position="45"/>
    </location>
</feature>
<evidence type="ECO:0000313" key="10">
    <source>
        <dbReference type="Proteomes" id="UP000029050"/>
    </source>
</evidence>
<accession>A0A087CG53</accession>